<sequence length="458" mass="50215">MDPPRQPARLRAACNSCHAAKVRCSGEKTGCKRCRELGCECVYVESMVGRTRGRHARDAARVDASRRKNSCSQAPSPSAANVLASRPVPQAQQPCQDNLQWSSIPTLPEGRSSVCSDIDFSSHDSFSERPPGESYYNADLFSELLDDTSLEFFNDQGHHTTPYLPNHTPKGDVIEAVRTSTAAETPNRHDAPVPPPPPQPNKVSDSVGLGEGLSSRSPNQNIPLSQQPRVTNNQDAHATSWKDIGAFMKPIQCSIPCSSPSARSQNIMTCASILSSLEEVCECVYALDEALRINKESMNQIGQLIGSPCCRESPSSMVILVQGLLQIVDMLERSCTDVYPGLKEASARRWNTDGLKRPPNHHHFGARTISTGFRTAQAAALPGVGFGCFNLDPEEQQLIQVTIISRELCRTLEVIRSLAVPLANFVREGRKDMEVTRQVLGDLEHRIAQIELYINCGK</sequence>
<dbReference type="InterPro" id="IPR036864">
    <property type="entry name" value="Zn2-C6_fun-type_DNA-bd_sf"/>
</dbReference>
<name>A0A0D2D2B8_9EURO</name>
<dbReference type="AlphaFoldDB" id="A0A0D2D2B8"/>
<accession>A0A0D2D2B8</accession>
<dbReference type="OrthoDB" id="4365789at2759"/>
<feature type="region of interest" description="Disordered" evidence="5">
    <location>
        <begin position="52"/>
        <end position="94"/>
    </location>
</feature>
<dbReference type="GO" id="GO:0003677">
    <property type="term" value="F:DNA binding"/>
    <property type="evidence" value="ECO:0007669"/>
    <property type="project" value="UniProtKB-KW"/>
</dbReference>
<dbReference type="SMART" id="SM00066">
    <property type="entry name" value="GAL4"/>
    <property type="match status" value="1"/>
</dbReference>
<keyword evidence="8" id="KW-1185">Reference proteome</keyword>
<feature type="compositionally biased region" description="Polar residues" evidence="5">
    <location>
        <begin position="70"/>
        <end position="79"/>
    </location>
</feature>
<dbReference type="SUPFAM" id="SSF57701">
    <property type="entry name" value="Zn2/Cys6 DNA-binding domain"/>
    <property type="match status" value="1"/>
</dbReference>
<evidence type="ECO:0000259" key="6">
    <source>
        <dbReference type="PROSITE" id="PS50048"/>
    </source>
</evidence>
<dbReference type="PROSITE" id="PS50048">
    <property type="entry name" value="ZN2_CY6_FUNGAL_2"/>
    <property type="match status" value="1"/>
</dbReference>
<evidence type="ECO:0000256" key="1">
    <source>
        <dbReference type="ARBA" id="ARBA00023015"/>
    </source>
</evidence>
<organism evidence="7 8">
    <name type="scientific">Exophiala oligosperma</name>
    <dbReference type="NCBI Taxonomy" id="215243"/>
    <lineage>
        <taxon>Eukaryota</taxon>
        <taxon>Fungi</taxon>
        <taxon>Dikarya</taxon>
        <taxon>Ascomycota</taxon>
        <taxon>Pezizomycotina</taxon>
        <taxon>Eurotiomycetes</taxon>
        <taxon>Chaetothyriomycetidae</taxon>
        <taxon>Chaetothyriales</taxon>
        <taxon>Herpotrichiellaceae</taxon>
        <taxon>Exophiala</taxon>
    </lineage>
</organism>
<keyword evidence="4" id="KW-0539">Nucleus</keyword>
<feature type="region of interest" description="Disordered" evidence="5">
    <location>
        <begin position="182"/>
        <end position="236"/>
    </location>
</feature>
<dbReference type="CDD" id="cd00067">
    <property type="entry name" value="GAL4"/>
    <property type="match status" value="1"/>
</dbReference>
<keyword evidence="3" id="KW-0804">Transcription</keyword>
<dbReference type="Pfam" id="PF00172">
    <property type="entry name" value="Zn_clus"/>
    <property type="match status" value="1"/>
</dbReference>
<feature type="domain" description="Zn(2)-C6 fungal-type" evidence="6">
    <location>
        <begin position="13"/>
        <end position="43"/>
    </location>
</feature>
<dbReference type="PRINTS" id="PR00755">
    <property type="entry name" value="AFLATOXINBRP"/>
</dbReference>
<feature type="compositionally biased region" description="Polar residues" evidence="5">
    <location>
        <begin position="214"/>
        <end position="236"/>
    </location>
</feature>
<evidence type="ECO:0000313" key="7">
    <source>
        <dbReference type="EMBL" id="KIW36390.1"/>
    </source>
</evidence>
<reference evidence="7 8" key="1">
    <citation type="submission" date="2015-01" db="EMBL/GenBank/DDBJ databases">
        <title>The Genome Sequence of Exophiala oligosperma CBS72588.</title>
        <authorList>
            <consortium name="The Broad Institute Genomics Platform"/>
            <person name="Cuomo C."/>
            <person name="de Hoog S."/>
            <person name="Gorbushina A."/>
            <person name="Stielow B."/>
            <person name="Teixiera M."/>
            <person name="Abouelleil A."/>
            <person name="Chapman S.B."/>
            <person name="Priest M."/>
            <person name="Young S.K."/>
            <person name="Wortman J."/>
            <person name="Nusbaum C."/>
            <person name="Birren B."/>
        </authorList>
    </citation>
    <scope>NUCLEOTIDE SEQUENCE [LARGE SCALE GENOMIC DNA]</scope>
    <source>
        <strain evidence="7 8">CBS 72588</strain>
    </source>
</reference>
<evidence type="ECO:0000256" key="4">
    <source>
        <dbReference type="ARBA" id="ARBA00023242"/>
    </source>
</evidence>
<feature type="compositionally biased region" description="Basic and acidic residues" evidence="5">
    <location>
        <begin position="56"/>
        <end position="66"/>
    </location>
</feature>
<evidence type="ECO:0000313" key="8">
    <source>
        <dbReference type="Proteomes" id="UP000053342"/>
    </source>
</evidence>
<dbReference type="InterPro" id="IPR001138">
    <property type="entry name" value="Zn2Cys6_DnaBD"/>
</dbReference>
<dbReference type="VEuPathDB" id="FungiDB:PV06_11381"/>
<dbReference type="STRING" id="215243.A0A0D2D2B8"/>
<dbReference type="Proteomes" id="UP000053342">
    <property type="component" value="Unassembled WGS sequence"/>
</dbReference>
<evidence type="ECO:0000256" key="3">
    <source>
        <dbReference type="ARBA" id="ARBA00023163"/>
    </source>
</evidence>
<dbReference type="GO" id="GO:0008270">
    <property type="term" value="F:zinc ion binding"/>
    <property type="evidence" value="ECO:0007669"/>
    <property type="project" value="InterPro"/>
</dbReference>
<keyword evidence="1" id="KW-0805">Transcription regulation</keyword>
<protein>
    <recommendedName>
        <fullName evidence="6">Zn(2)-C6 fungal-type domain-containing protein</fullName>
    </recommendedName>
</protein>
<gene>
    <name evidence="7" type="ORF">PV06_11381</name>
</gene>
<dbReference type="Gene3D" id="4.10.240.10">
    <property type="entry name" value="Zn(2)-C6 fungal-type DNA-binding domain"/>
    <property type="match status" value="1"/>
</dbReference>
<dbReference type="EMBL" id="KN847360">
    <property type="protein sequence ID" value="KIW36390.1"/>
    <property type="molecule type" value="Genomic_DNA"/>
</dbReference>
<evidence type="ECO:0000256" key="5">
    <source>
        <dbReference type="SAM" id="MobiDB-lite"/>
    </source>
</evidence>
<keyword evidence="2" id="KW-0238">DNA-binding</keyword>
<dbReference type="HOGENOM" id="CLU_050742_0_0_1"/>
<dbReference type="RefSeq" id="XP_016256606.1">
    <property type="nucleotide sequence ID" value="XM_016413046.1"/>
</dbReference>
<proteinExistence type="predicted"/>
<dbReference type="GeneID" id="27363455"/>
<evidence type="ECO:0000256" key="2">
    <source>
        <dbReference type="ARBA" id="ARBA00023125"/>
    </source>
</evidence>
<dbReference type="PROSITE" id="PS00463">
    <property type="entry name" value="ZN2_CY6_FUNGAL_1"/>
    <property type="match status" value="1"/>
</dbReference>
<dbReference type="GO" id="GO:0000981">
    <property type="term" value="F:DNA-binding transcription factor activity, RNA polymerase II-specific"/>
    <property type="evidence" value="ECO:0007669"/>
    <property type="project" value="InterPro"/>
</dbReference>